<dbReference type="InterPro" id="IPR001611">
    <property type="entry name" value="Leu-rich_rpt"/>
</dbReference>
<dbReference type="InterPro" id="IPR000719">
    <property type="entry name" value="Prot_kinase_dom"/>
</dbReference>
<feature type="non-terminal residue" evidence="17">
    <location>
        <position position="1010"/>
    </location>
</feature>
<dbReference type="SUPFAM" id="SSF52058">
    <property type="entry name" value="L domain-like"/>
    <property type="match status" value="1"/>
</dbReference>
<keyword evidence="6 15" id="KW-0812">Transmembrane</keyword>
<dbReference type="InterPro" id="IPR001245">
    <property type="entry name" value="Ser-Thr/Tyr_kinase_cat_dom"/>
</dbReference>
<dbReference type="InterPro" id="IPR008271">
    <property type="entry name" value="Ser/Thr_kinase_AS"/>
</dbReference>
<evidence type="ECO:0000256" key="15">
    <source>
        <dbReference type="SAM" id="Phobius"/>
    </source>
</evidence>
<dbReference type="Gene3D" id="1.10.510.10">
    <property type="entry name" value="Transferase(Phosphotransferase) domain 1"/>
    <property type="match status" value="1"/>
</dbReference>
<name>A0ABP0V4P9_9BRYO</name>
<keyword evidence="11 15" id="KW-1133">Transmembrane helix</keyword>
<dbReference type="PROSITE" id="PS50889">
    <property type="entry name" value="S4"/>
    <property type="match status" value="1"/>
</dbReference>
<evidence type="ECO:0000259" key="16">
    <source>
        <dbReference type="PROSITE" id="PS50011"/>
    </source>
</evidence>
<evidence type="ECO:0000256" key="3">
    <source>
        <dbReference type="ARBA" id="ARBA00022527"/>
    </source>
</evidence>
<dbReference type="Pfam" id="PF00849">
    <property type="entry name" value="PseudoU_synth_2"/>
    <property type="match status" value="1"/>
</dbReference>
<evidence type="ECO:0000256" key="4">
    <source>
        <dbReference type="ARBA" id="ARBA00022614"/>
    </source>
</evidence>
<dbReference type="Pfam" id="PF07714">
    <property type="entry name" value="PK_Tyr_Ser-Thr"/>
    <property type="match status" value="1"/>
</dbReference>
<feature type="transmembrane region" description="Helical" evidence="15">
    <location>
        <begin position="305"/>
        <end position="329"/>
    </location>
</feature>
<comment type="catalytic activity">
    <reaction evidence="1">
        <text>a uridine in RNA = a pseudouridine in RNA</text>
        <dbReference type="Rhea" id="RHEA:48348"/>
        <dbReference type="Rhea" id="RHEA-COMP:12068"/>
        <dbReference type="Rhea" id="RHEA-COMP:12069"/>
        <dbReference type="ChEBI" id="CHEBI:65314"/>
        <dbReference type="ChEBI" id="CHEBI:65315"/>
    </reaction>
</comment>
<dbReference type="InterPro" id="IPR020103">
    <property type="entry name" value="PsdUridine_synth_cat_dom_sf"/>
</dbReference>
<evidence type="ECO:0000256" key="11">
    <source>
        <dbReference type="ARBA" id="ARBA00022989"/>
    </source>
</evidence>
<dbReference type="PANTHER" id="PTHR48006">
    <property type="entry name" value="LEUCINE-RICH REPEAT-CONTAINING PROTEIN DDB_G0281931-RELATED"/>
    <property type="match status" value="1"/>
</dbReference>
<keyword evidence="18" id="KW-1185">Reference proteome</keyword>
<dbReference type="Pfam" id="PF00560">
    <property type="entry name" value="LRR_1"/>
    <property type="match status" value="1"/>
</dbReference>
<dbReference type="PROSITE" id="PS01129">
    <property type="entry name" value="PSI_RLU"/>
    <property type="match status" value="1"/>
</dbReference>
<dbReference type="CDD" id="cd14066">
    <property type="entry name" value="STKc_IRAK"/>
    <property type="match status" value="1"/>
</dbReference>
<evidence type="ECO:0000256" key="9">
    <source>
        <dbReference type="ARBA" id="ARBA00022777"/>
    </source>
</evidence>
<evidence type="ECO:0000313" key="17">
    <source>
        <dbReference type="EMBL" id="CAK9234528.1"/>
    </source>
</evidence>
<feature type="binding site" evidence="14">
    <location>
        <position position="395"/>
    </location>
    <ligand>
        <name>ATP</name>
        <dbReference type="ChEBI" id="CHEBI:30616"/>
    </ligand>
</feature>
<dbReference type="PROSITE" id="PS50011">
    <property type="entry name" value="PROTEIN_KINASE_DOM"/>
    <property type="match status" value="1"/>
</dbReference>
<evidence type="ECO:0000256" key="6">
    <source>
        <dbReference type="ARBA" id="ARBA00022692"/>
    </source>
</evidence>
<evidence type="ECO:0000256" key="13">
    <source>
        <dbReference type="PROSITE-ProRule" id="PRU00182"/>
    </source>
</evidence>
<keyword evidence="5" id="KW-0808">Transferase</keyword>
<dbReference type="SMART" id="SM00220">
    <property type="entry name" value="S_TKc"/>
    <property type="match status" value="1"/>
</dbReference>
<keyword evidence="8 14" id="KW-0547">Nucleotide-binding</keyword>
<comment type="subcellular location">
    <subcellularLocation>
        <location evidence="2">Membrane</location>
    </subcellularLocation>
</comment>
<reference evidence="17" key="1">
    <citation type="submission" date="2024-02" db="EMBL/GenBank/DDBJ databases">
        <authorList>
            <consortium name="ELIXIR-Norway"/>
            <consortium name="Elixir Norway"/>
        </authorList>
    </citation>
    <scope>NUCLEOTIDE SEQUENCE</scope>
</reference>
<dbReference type="InterPro" id="IPR006224">
    <property type="entry name" value="PsdUridine_synth_RluA-like_CS"/>
</dbReference>
<evidence type="ECO:0000256" key="12">
    <source>
        <dbReference type="ARBA" id="ARBA00023136"/>
    </source>
</evidence>
<evidence type="ECO:0000256" key="10">
    <source>
        <dbReference type="ARBA" id="ARBA00022840"/>
    </source>
</evidence>
<accession>A0ABP0V4P9</accession>
<dbReference type="Gene3D" id="3.30.200.20">
    <property type="entry name" value="Phosphorylase Kinase, domain 1"/>
    <property type="match status" value="1"/>
</dbReference>
<dbReference type="InterPro" id="IPR006145">
    <property type="entry name" value="PsdUridine_synth_RsuA/RluA"/>
</dbReference>
<evidence type="ECO:0000256" key="14">
    <source>
        <dbReference type="PROSITE-ProRule" id="PRU10141"/>
    </source>
</evidence>
<keyword evidence="12 15" id="KW-0472">Membrane</keyword>
<keyword evidence="3" id="KW-0723">Serine/threonine-protein kinase</keyword>
<organism evidence="17 18">
    <name type="scientific">Sphagnum troendelagicum</name>
    <dbReference type="NCBI Taxonomy" id="128251"/>
    <lineage>
        <taxon>Eukaryota</taxon>
        <taxon>Viridiplantae</taxon>
        <taxon>Streptophyta</taxon>
        <taxon>Embryophyta</taxon>
        <taxon>Bryophyta</taxon>
        <taxon>Sphagnophytina</taxon>
        <taxon>Sphagnopsida</taxon>
        <taxon>Sphagnales</taxon>
        <taxon>Sphagnaceae</taxon>
        <taxon>Sphagnum</taxon>
    </lineage>
</organism>
<dbReference type="InterPro" id="IPR051824">
    <property type="entry name" value="LRR_Rcpt-Like_S/T_Kinase"/>
</dbReference>
<dbReference type="PANTHER" id="PTHR48006:SF34">
    <property type="entry name" value="OS08G0203700 PROTEIN"/>
    <property type="match status" value="1"/>
</dbReference>
<dbReference type="InterPro" id="IPR032675">
    <property type="entry name" value="LRR_dom_sf"/>
</dbReference>
<keyword evidence="10 14" id="KW-0067">ATP-binding</keyword>
<dbReference type="PROSITE" id="PS00107">
    <property type="entry name" value="PROTEIN_KINASE_ATP"/>
    <property type="match status" value="1"/>
</dbReference>
<evidence type="ECO:0000256" key="2">
    <source>
        <dbReference type="ARBA" id="ARBA00004370"/>
    </source>
</evidence>
<dbReference type="SUPFAM" id="SSF55120">
    <property type="entry name" value="Pseudouridine synthase"/>
    <property type="match status" value="1"/>
</dbReference>
<evidence type="ECO:0000256" key="5">
    <source>
        <dbReference type="ARBA" id="ARBA00022679"/>
    </source>
</evidence>
<dbReference type="Proteomes" id="UP001497512">
    <property type="component" value="Chromosome 8"/>
</dbReference>
<sequence length="1010" mass="113051">QLVGTNLHGTLSPSIGNLTNLKILTIAGNMNLTGQLPSQIGMLTELVILELEDNNFTMPIPDLHNLTSLQTLDLSGNSLEGPIPPWIGGLTKLQRMDLSENKLSGNIPVANNVSSIGLNNLTYVVQMNLSNNQFTGSLPSSLGNLKQLTVLDLSHNNFSETFPVTMANLTSLQQLYMGSNDLTGPFPVELIWSFANLQLVNFDDNKFNGSLNLSNTTPRVNLSALEVVSLVNNSIMQVLFPSSVASSQAYADLPLLNEILLGGNPYCQGDIEGNVQRQICRFYQYSPLLPGIERLSLSIDSHRKIYTIIITIAVVVIILLFVSSITFLWRMWKQGSSLREIQKEFAKQQVQPTLYSYNELKYATRDFHPDNKLGEGGFGVVYKGVLFDKSEVAVKQLKSSAQGVAEFLNEVILITGIRHRNLVKLKGCCLRESQRMLVYEYVESKNLAEALWDAPSESNFELDWPTRFKICLGIARGLVYLHEEAQPRIVHRDIKAPNILLDQNLNPKIGDFGLARLFPDEQSHLTTIHVAGTLGYLSPEYATRGQLTEKLDIYSFGVLVLEIVSGRRNIDFKLPEEKVYLIEWAWKLQEEGRLFDLVETKLREKSIEEEIRRVINIGLLCVQSTPSKRPTMSNVIAMLIGDKVWETPSTPPNSLDYLLINGKRIVRPYFFEFLAHVKKRWDGKTIVDLFADEFRQRPHEYYVQAVECGRIRVDGKIVSPSYIVHDSQKLSHFVHRHEPPVMAESVTILEEGVDVITVCKPASVPVHACGQYRKNTVVGILQTEHNNIGPLFPVHRLDRLVSGLLILARNVHTANFFRQEIEGGCIQKQYVAKVKGVFPADEVEVNAAVIYDAKEGKSSVKEGGTIGVLAEESDAKYKDACTKFQRLSTDGNYSLVRCMPQTGRTHQIRVHLQHLGHPIANDALYLQANVAKRSKLNTSADRAAKDHLSVCAERCSVRASEEFVIDPMCTHCPNLEPSGYGGDEDGLWLHCVRYASSGWVYECPLPKWAI</sequence>
<dbReference type="Gene3D" id="3.30.2350.10">
    <property type="entry name" value="Pseudouridine synthase"/>
    <property type="match status" value="1"/>
</dbReference>
<protein>
    <recommendedName>
        <fullName evidence="16">Protein kinase domain-containing protein</fullName>
    </recommendedName>
</protein>
<evidence type="ECO:0000256" key="8">
    <source>
        <dbReference type="ARBA" id="ARBA00022741"/>
    </source>
</evidence>
<evidence type="ECO:0000256" key="1">
    <source>
        <dbReference type="ARBA" id="ARBA00000073"/>
    </source>
</evidence>
<dbReference type="Pfam" id="PF13855">
    <property type="entry name" value="LRR_8"/>
    <property type="match status" value="1"/>
</dbReference>
<feature type="domain" description="Protein kinase" evidence="16">
    <location>
        <begin position="367"/>
        <end position="646"/>
    </location>
</feature>
<dbReference type="Gene3D" id="3.80.10.10">
    <property type="entry name" value="Ribonuclease Inhibitor"/>
    <property type="match status" value="2"/>
</dbReference>
<dbReference type="EMBL" id="OZ019900">
    <property type="protein sequence ID" value="CAK9234528.1"/>
    <property type="molecule type" value="Genomic_DNA"/>
</dbReference>
<dbReference type="InterPro" id="IPR011009">
    <property type="entry name" value="Kinase-like_dom_sf"/>
</dbReference>
<dbReference type="PROSITE" id="PS00108">
    <property type="entry name" value="PROTEIN_KINASE_ST"/>
    <property type="match status" value="1"/>
</dbReference>
<dbReference type="InterPro" id="IPR017441">
    <property type="entry name" value="Protein_kinase_ATP_BS"/>
</dbReference>
<keyword evidence="7" id="KW-0677">Repeat</keyword>
<keyword evidence="13" id="KW-0694">RNA-binding</keyword>
<evidence type="ECO:0000256" key="7">
    <source>
        <dbReference type="ARBA" id="ARBA00022737"/>
    </source>
</evidence>
<evidence type="ECO:0000313" key="18">
    <source>
        <dbReference type="Proteomes" id="UP001497512"/>
    </source>
</evidence>
<proteinExistence type="predicted"/>
<gene>
    <name evidence="17" type="ORF">CSSPTR1EN2_LOCUS22262</name>
</gene>
<dbReference type="CDD" id="cd02557">
    <property type="entry name" value="PseudoU_synth_ScRIB2"/>
    <property type="match status" value="1"/>
</dbReference>
<keyword evidence="9" id="KW-0418">Kinase</keyword>
<dbReference type="SUPFAM" id="SSF56112">
    <property type="entry name" value="Protein kinase-like (PK-like)"/>
    <property type="match status" value="1"/>
</dbReference>
<keyword evidence="4" id="KW-0433">Leucine-rich repeat</keyword>